<dbReference type="InterPro" id="IPR051541">
    <property type="entry name" value="PTS_SugarTrans_NitroReg"/>
</dbReference>
<dbReference type="InterPro" id="IPR002178">
    <property type="entry name" value="PTS_EIIA_type-2_dom"/>
</dbReference>
<accession>A0A1E5KZ28</accession>
<evidence type="ECO:0000313" key="2">
    <source>
        <dbReference type="EMBL" id="OEH83117.1"/>
    </source>
</evidence>
<dbReference type="CDD" id="cd00211">
    <property type="entry name" value="PTS_IIA_fru"/>
    <property type="match status" value="1"/>
</dbReference>
<dbReference type="PANTHER" id="PTHR47738:SF3">
    <property type="entry name" value="PHOSPHOTRANSFERASE SYSTEM MANNITOL_FRUCTOSE-SPECIFIC IIA DOMAIN CONTAINING PROTEIN"/>
    <property type="match status" value="1"/>
</dbReference>
<feature type="domain" description="PTS EIIA type-2" evidence="1">
    <location>
        <begin position="6"/>
        <end position="153"/>
    </location>
</feature>
<dbReference type="Proteomes" id="UP000095256">
    <property type="component" value="Unassembled WGS sequence"/>
</dbReference>
<evidence type="ECO:0000313" key="3">
    <source>
        <dbReference type="Proteomes" id="UP000095256"/>
    </source>
</evidence>
<evidence type="ECO:0000259" key="1">
    <source>
        <dbReference type="PROSITE" id="PS51094"/>
    </source>
</evidence>
<dbReference type="RefSeq" id="WP_069698072.1">
    <property type="nucleotide sequence ID" value="NZ_JAGGMA010000002.1"/>
</dbReference>
<proteinExistence type="predicted"/>
<dbReference type="PROSITE" id="PS51094">
    <property type="entry name" value="PTS_EIIA_TYPE_2"/>
    <property type="match status" value="1"/>
</dbReference>
<reference evidence="2 3" key="1">
    <citation type="submission" date="2016-09" db="EMBL/GenBank/DDBJ databases">
        <authorList>
            <person name="Capua I."/>
            <person name="De Benedictis P."/>
            <person name="Joannis T."/>
            <person name="Lombin L.H."/>
            <person name="Cattoli G."/>
        </authorList>
    </citation>
    <scope>NUCLEOTIDE SEQUENCE [LARGE SCALE GENOMIC DNA]</scope>
    <source>
        <strain evidence="2 3">LMG 25899</strain>
    </source>
</reference>
<dbReference type="Gene3D" id="3.40.930.10">
    <property type="entry name" value="Mannitol-specific EII, Chain A"/>
    <property type="match status" value="1"/>
</dbReference>
<dbReference type="OrthoDB" id="370976at2"/>
<sequence>MVLATNYLNEELVDILTIEGDQEEYFEKVYEKLNQLDYIEDGYLDAIIEREKEYPTGLQTPFLAVAIPHTDPEFIKKPFIYLVKLKSPITFGQMGTTDTKIQVDCTFVLGMEKGEEQLVILQSLMKMFSNEEVMNKLRTVNNERDFYQTVRFFFEKNIKEEKR</sequence>
<dbReference type="EMBL" id="MIEK01000012">
    <property type="protein sequence ID" value="OEH83117.1"/>
    <property type="molecule type" value="Genomic_DNA"/>
</dbReference>
<name>A0A1E5KZ28_9ENTE</name>
<dbReference type="InterPro" id="IPR016152">
    <property type="entry name" value="PTrfase/Anion_transptr"/>
</dbReference>
<keyword evidence="3" id="KW-1185">Reference proteome</keyword>
<dbReference type="Pfam" id="PF00359">
    <property type="entry name" value="PTS_EIIA_2"/>
    <property type="match status" value="1"/>
</dbReference>
<dbReference type="AlphaFoldDB" id="A0A1E5KZ28"/>
<gene>
    <name evidence="2" type="ORF">BCR26_02275</name>
</gene>
<dbReference type="STRING" id="762845.BCR26_02275"/>
<protein>
    <recommendedName>
        <fullName evidence="1">PTS EIIA type-2 domain-containing protein</fullName>
    </recommendedName>
</protein>
<dbReference type="SUPFAM" id="SSF55804">
    <property type="entry name" value="Phoshotransferase/anion transport protein"/>
    <property type="match status" value="1"/>
</dbReference>
<comment type="caution">
    <text evidence="2">The sequence shown here is derived from an EMBL/GenBank/DDBJ whole genome shotgun (WGS) entry which is preliminary data.</text>
</comment>
<organism evidence="2 3">
    <name type="scientific">Enterococcus rivorum</name>
    <dbReference type="NCBI Taxonomy" id="762845"/>
    <lineage>
        <taxon>Bacteria</taxon>
        <taxon>Bacillati</taxon>
        <taxon>Bacillota</taxon>
        <taxon>Bacilli</taxon>
        <taxon>Lactobacillales</taxon>
        <taxon>Enterococcaceae</taxon>
        <taxon>Enterococcus</taxon>
    </lineage>
</organism>
<dbReference type="PANTHER" id="PTHR47738">
    <property type="entry name" value="PTS SYSTEM FRUCTOSE-LIKE EIIA COMPONENT-RELATED"/>
    <property type="match status" value="1"/>
</dbReference>